<accession>A0A944CDZ9</accession>
<dbReference type="Gene3D" id="2.60.200.40">
    <property type="match status" value="1"/>
</dbReference>
<evidence type="ECO:0000313" key="13">
    <source>
        <dbReference type="EMBL" id="MBS8261359.1"/>
    </source>
</evidence>
<dbReference type="PANTHER" id="PTHR12358">
    <property type="entry name" value="SPHINGOSINE KINASE"/>
    <property type="match status" value="1"/>
</dbReference>
<dbReference type="InterPro" id="IPR005218">
    <property type="entry name" value="Diacylglycerol/lipid_kinase"/>
</dbReference>
<dbReference type="InterPro" id="IPR045540">
    <property type="entry name" value="YegS/DAGK_C"/>
</dbReference>
<keyword evidence="8" id="KW-0460">Magnesium</keyword>
<feature type="domain" description="DAGKc" evidence="12">
    <location>
        <begin position="18"/>
        <end position="148"/>
    </location>
</feature>
<dbReference type="SUPFAM" id="SSF111331">
    <property type="entry name" value="NAD kinase/diacylglycerol kinase-like"/>
    <property type="match status" value="1"/>
</dbReference>
<dbReference type="GO" id="GO:0005524">
    <property type="term" value="F:ATP binding"/>
    <property type="evidence" value="ECO:0007669"/>
    <property type="project" value="UniProtKB-KW"/>
</dbReference>
<dbReference type="GO" id="GO:0005886">
    <property type="term" value="C:plasma membrane"/>
    <property type="evidence" value="ECO:0007669"/>
    <property type="project" value="TreeGrafter"/>
</dbReference>
<evidence type="ECO:0000256" key="4">
    <source>
        <dbReference type="ARBA" id="ARBA00022723"/>
    </source>
</evidence>
<dbReference type="InterPro" id="IPR050187">
    <property type="entry name" value="Lipid_Phosphate_FormReg"/>
</dbReference>
<evidence type="ECO:0000256" key="10">
    <source>
        <dbReference type="ARBA" id="ARBA00023209"/>
    </source>
</evidence>
<keyword evidence="3" id="KW-0808">Transferase</keyword>
<protein>
    <submittedName>
        <fullName evidence="13">Diacylglycerol kinase family lipid kinase</fullName>
    </submittedName>
</protein>
<dbReference type="NCBIfam" id="TIGR00147">
    <property type="entry name" value="YegS/Rv2252/BmrU family lipid kinase"/>
    <property type="match status" value="1"/>
</dbReference>
<evidence type="ECO:0000256" key="5">
    <source>
        <dbReference type="ARBA" id="ARBA00022741"/>
    </source>
</evidence>
<dbReference type="RefSeq" id="WP_213216759.1">
    <property type="nucleotide sequence ID" value="NZ_QTKU01000003.1"/>
</dbReference>
<keyword evidence="6 13" id="KW-0418">Kinase</keyword>
<evidence type="ECO:0000256" key="3">
    <source>
        <dbReference type="ARBA" id="ARBA00022679"/>
    </source>
</evidence>
<dbReference type="GO" id="GO:0016301">
    <property type="term" value="F:kinase activity"/>
    <property type="evidence" value="ECO:0007669"/>
    <property type="project" value="UniProtKB-KW"/>
</dbReference>
<reference evidence="13" key="2">
    <citation type="journal article" date="2021" name="Microorganisms">
        <title>Bacterial Dimethylsulfoniopropionate Biosynthesis in the East China Sea.</title>
        <authorList>
            <person name="Liu J."/>
            <person name="Zhang Y."/>
            <person name="Liu J."/>
            <person name="Zhong H."/>
            <person name="Williams B.T."/>
            <person name="Zheng Y."/>
            <person name="Curson A.R.J."/>
            <person name="Sun C."/>
            <person name="Sun H."/>
            <person name="Song D."/>
            <person name="Wagner Mackenzie B."/>
            <person name="Bermejo Martinez A."/>
            <person name="Todd J.D."/>
            <person name="Zhang X.H."/>
        </authorList>
    </citation>
    <scope>NUCLEOTIDE SEQUENCE</scope>
    <source>
        <strain evidence="13">AESS21</strain>
    </source>
</reference>
<dbReference type="Proteomes" id="UP000705379">
    <property type="component" value="Unassembled WGS sequence"/>
</dbReference>
<dbReference type="PROSITE" id="PS50146">
    <property type="entry name" value="DAGK"/>
    <property type="match status" value="1"/>
</dbReference>
<dbReference type="InterPro" id="IPR016064">
    <property type="entry name" value="NAD/diacylglycerol_kinase_sf"/>
</dbReference>
<evidence type="ECO:0000256" key="6">
    <source>
        <dbReference type="ARBA" id="ARBA00022777"/>
    </source>
</evidence>
<dbReference type="Gene3D" id="3.40.50.10330">
    <property type="entry name" value="Probable inorganic polyphosphate/atp-NAD kinase, domain 1"/>
    <property type="match status" value="1"/>
</dbReference>
<evidence type="ECO:0000256" key="8">
    <source>
        <dbReference type="ARBA" id="ARBA00022842"/>
    </source>
</evidence>
<dbReference type="InterPro" id="IPR017438">
    <property type="entry name" value="ATP-NAD_kinase_N"/>
</dbReference>
<gene>
    <name evidence="13" type="ORF">DYI23_14135</name>
</gene>
<dbReference type="Pfam" id="PF00781">
    <property type="entry name" value="DAGK_cat"/>
    <property type="match status" value="1"/>
</dbReference>
<evidence type="ECO:0000313" key="14">
    <source>
        <dbReference type="Proteomes" id="UP000705379"/>
    </source>
</evidence>
<keyword evidence="10" id="KW-0594">Phospholipid biosynthesis</keyword>
<evidence type="ECO:0000256" key="9">
    <source>
        <dbReference type="ARBA" id="ARBA00023098"/>
    </source>
</evidence>
<keyword evidence="7" id="KW-0067">ATP-binding</keyword>
<keyword evidence="4" id="KW-0479">Metal-binding</keyword>
<evidence type="ECO:0000256" key="11">
    <source>
        <dbReference type="ARBA" id="ARBA00023264"/>
    </source>
</evidence>
<comment type="cofactor">
    <cofactor evidence="1">
        <name>Mg(2+)</name>
        <dbReference type="ChEBI" id="CHEBI:18420"/>
    </cofactor>
</comment>
<keyword evidence="11" id="KW-1208">Phospholipid metabolism</keyword>
<dbReference type="SMART" id="SM00046">
    <property type="entry name" value="DAGKc"/>
    <property type="match status" value="1"/>
</dbReference>
<dbReference type="AlphaFoldDB" id="A0A944CDZ9"/>
<sequence length="308" mass="32427">MRPLWSPSHALPDLAPEAKGKTVLILANPTSGGYNPRKLEKIQSYLTEAGCRVTLRLTTHAGEIGEVAADPRLAVNVLAIAGGDGSVNDAIAGFQTNPAAPDLAVIPCGTANVLAHELGLPSRPAAIARAILNHRTQPLHFGLANGHPFILMASAGFDAEVVHGISLALKRKFGKLAYVFTALKIGLSRKSSDINVDVDGQKFTGKLVVATNGRFYGGPFVVCPDASVTTHGLHVLVLRKDDPVSAVRFGLALLMGRVHKAKGVTVTAFEKARFFAKRPVAVQIDGDAFGTTPVMIEAAKDELAIVVP</sequence>
<evidence type="ECO:0000259" key="12">
    <source>
        <dbReference type="PROSITE" id="PS50146"/>
    </source>
</evidence>
<dbReference type="EMBL" id="QTKU01000003">
    <property type="protein sequence ID" value="MBS8261359.1"/>
    <property type="molecule type" value="Genomic_DNA"/>
</dbReference>
<dbReference type="GO" id="GO:0046872">
    <property type="term" value="F:metal ion binding"/>
    <property type="evidence" value="ECO:0007669"/>
    <property type="project" value="UniProtKB-KW"/>
</dbReference>
<dbReference type="PANTHER" id="PTHR12358:SF106">
    <property type="entry name" value="LIPID KINASE YEGS"/>
    <property type="match status" value="1"/>
</dbReference>
<evidence type="ECO:0000256" key="7">
    <source>
        <dbReference type="ARBA" id="ARBA00022840"/>
    </source>
</evidence>
<keyword evidence="9" id="KW-0443">Lipid metabolism</keyword>
<reference evidence="13" key="1">
    <citation type="submission" date="2018-08" db="EMBL/GenBank/DDBJ databases">
        <authorList>
            <person name="Jin W."/>
            <person name="Wang H."/>
            <person name="Yang Y."/>
            <person name="Li M."/>
            <person name="Liu J."/>
        </authorList>
    </citation>
    <scope>NUCLEOTIDE SEQUENCE</scope>
    <source>
        <strain evidence="13">AESS21</strain>
    </source>
</reference>
<dbReference type="Pfam" id="PF19279">
    <property type="entry name" value="YegS_C"/>
    <property type="match status" value="1"/>
</dbReference>
<dbReference type="GO" id="GO:0008654">
    <property type="term" value="P:phospholipid biosynthetic process"/>
    <property type="evidence" value="ECO:0007669"/>
    <property type="project" value="UniProtKB-KW"/>
</dbReference>
<evidence type="ECO:0000256" key="1">
    <source>
        <dbReference type="ARBA" id="ARBA00001946"/>
    </source>
</evidence>
<dbReference type="InterPro" id="IPR001206">
    <property type="entry name" value="Diacylglycerol_kinase_cat_dom"/>
</dbReference>
<keyword evidence="5" id="KW-0547">Nucleotide-binding</keyword>
<proteinExistence type="predicted"/>
<name>A0A944CDZ9_9HYPH</name>
<comment type="caution">
    <text evidence="13">The sequence shown here is derived from an EMBL/GenBank/DDBJ whole genome shotgun (WGS) entry which is preliminary data.</text>
</comment>
<evidence type="ECO:0000256" key="2">
    <source>
        <dbReference type="ARBA" id="ARBA00022516"/>
    </source>
</evidence>
<organism evidence="13 14">
    <name type="scientific">Roseibium polysiphoniae</name>
    <dbReference type="NCBI Taxonomy" id="2571221"/>
    <lineage>
        <taxon>Bacteria</taxon>
        <taxon>Pseudomonadati</taxon>
        <taxon>Pseudomonadota</taxon>
        <taxon>Alphaproteobacteria</taxon>
        <taxon>Hyphomicrobiales</taxon>
        <taxon>Stappiaceae</taxon>
        <taxon>Roseibium</taxon>
    </lineage>
</organism>
<keyword evidence="2" id="KW-0444">Lipid biosynthesis</keyword>